<dbReference type="GO" id="GO:0044550">
    <property type="term" value="P:secondary metabolite biosynthetic process"/>
    <property type="evidence" value="ECO:0007669"/>
    <property type="project" value="TreeGrafter"/>
</dbReference>
<comment type="caution">
    <text evidence="5">The sequence shown here is derived from an EMBL/GenBank/DDBJ whole genome shotgun (WGS) entry which is preliminary data.</text>
</comment>
<evidence type="ECO:0000256" key="3">
    <source>
        <dbReference type="ARBA" id="ARBA00022553"/>
    </source>
</evidence>
<evidence type="ECO:0000313" key="6">
    <source>
        <dbReference type="Proteomes" id="UP000579945"/>
    </source>
</evidence>
<sequence length="521" mass="55682">MTRPLVGGPDLASLAQHGMWVTERSGAAGPTPRTTPLQGHPAVYRMPLAVWFDGPMEVGRMLAACGEVVRRHPVLTSTLAERDGVLRLLTGTAEVPVTLAEAPADPLDLAGEGHLDLATGPLARFTLARTGPDRHLLVFAAHHIVFDGMSKEILVRDLAAAYAGEPLPPLPVPYGEAVEDENARVRDRLPGAAEFWRARWHDSRELVLPGLGTPTLHAAPGDAVDFVLGDEVGRTAAPLGLTRFEVVLSALRLLLHAYGNARAAVAVDLSTRTEATREHVGLFVNELPFEVVPSGTFAEFAADVRAELRRMYAYRHVPLARALGGVSPRAALTPVSLSYRSRSETEPVFPGLAASVEWMMFNGAVRNTLHLQVVDGPRGTAARLQYNPRHLGRAGCESVAADLTALLRGVAERPHAPIDDLPLPSRVAGAGGGTGLQRPRAAGTDADLVVAVGEIWRQVLDLDHVDPGDDLFDLGGHSLSITQIIAKVRDTMAVDLPFEVFIDDPTVEGVAAEVARQRSLA</sequence>
<dbReference type="InterPro" id="IPR023213">
    <property type="entry name" value="CAT-like_dom_sf"/>
</dbReference>
<dbReference type="Gene3D" id="3.30.559.30">
    <property type="entry name" value="Nonribosomal peptide synthetase, condensation domain"/>
    <property type="match status" value="1"/>
</dbReference>
<dbReference type="InterPro" id="IPR006162">
    <property type="entry name" value="Ppantetheine_attach_site"/>
</dbReference>
<proteinExistence type="predicted"/>
<dbReference type="Pfam" id="PF00550">
    <property type="entry name" value="PP-binding"/>
    <property type="match status" value="1"/>
</dbReference>
<dbReference type="Gene3D" id="3.30.559.10">
    <property type="entry name" value="Chloramphenicol acetyltransferase-like domain"/>
    <property type="match status" value="1"/>
</dbReference>
<evidence type="ECO:0000259" key="4">
    <source>
        <dbReference type="PROSITE" id="PS50075"/>
    </source>
</evidence>
<dbReference type="InterPro" id="IPR001242">
    <property type="entry name" value="Condensation_dom"/>
</dbReference>
<gene>
    <name evidence="5" type="ORF">FHR33_008492</name>
</gene>
<dbReference type="SMART" id="SM00823">
    <property type="entry name" value="PKS_PP"/>
    <property type="match status" value="1"/>
</dbReference>
<dbReference type="SUPFAM" id="SSF47336">
    <property type="entry name" value="ACP-like"/>
    <property type="match status" value="1"/>
</dbReference>
<evidence type="ECO:0000313" key="5">
    <source>
        <dbReference type="EMBL" id="MBB3732632.1"/>
    </source>
</evidence>
<dbReference type="AlphaFoldDB" id="A0A7W5VQP5"/>
<dbReference type="RefSeq" id="WP_183659636.1">
    <property type="nucleotide sequence ID" value="NZ_BAAAXX010000123.1"/>
</dbReference>
<evidence type="ECO:0000256" key="1">
    <source>
        <dbReference type="ARBA" id="ARBA00001957"/>
    </source>
</evidence>
<dbReference type="GO" id="GO:0003824">
    <property type="term" value="F:catalytic activity"/>
    <property type="evidence" value="ECO:0007669"/>
    <property type="project" value="InterPro"/>
</dbReference>
<dbReference type="InterPro" id="IPR009081">
    <property type="entry name" value="PP-bd_ACP"/>
</dbReference>
<name>A0A7W5VQP5_9ACTN</name>
<keyword evidence="2" id="KW-0596">Phosphopantetheine</keyword>
<dbReference type="Pfam" id="PF00668">
    <property type="entry name" value="Condensation"/>
    <property type="match status" value="1"/>
</dbReference>
<dbReference type="InterPro" id="IPR036736">
    <property type="entry name" value="ACP-like_sf"/>
</dbReference>
<dbReference type="InterPro" id="IPR020806">
    <property type="entry name" value="PKS_PP-bd"/>
</dbReference>
<dbReference type="PROSITE" id="PS50075">
    <property type="entry name" value="CARRIER"/>
    <property type="match status" value="1"/>
</dbReference>
<dbReference type="GO" id="GO:0005737">
    <property type="term" value="C:cytoplasm"/>
    <property type="evidence" value="ECO:0007669"/>
    <property type="project" value="TreeGrafter"/>
</dbReference>
<keyword evidence="3" id="KW-0597">Phosphoprotein</keyword>
<dbReference type="PROSITE" id="PS00012">
    <property type="entry name" value="PHOSPHOPANTETHEINE"/>
    <property type="match status" value="1"/>
</dbReference>
<dbReference type="EMBL" id="JACIBV010000001">
    <property type="protein sequence ID" value="MBB3732632.1"/>
    <property type="molecule type" value="Genomic_DNA"/>
</dbReference>
<dbReference type="PANTHER" id="PTHR45527:SF1">
    <property type="entry name" value="FATTY ACID SYNTHASE"/>
    <property type="match status" value="1"/>
</dbReference>
<dbReference type="GeneID" id="95394653"/>
<feature type="domain" description="Carrier" evidence="4">
    <location>
        <begin position="443"/>
        <end position="518"/>
    </location>
</feature>
<comment type="cofactor">
    <cofactor evidence="1">
        <name>pantetheine 4'-phosphate</name>
        <dbReference type="ChEBI" id="CHEBI:47942"/>
    </cofactor>
</comment>
<dbReference type="GO" id="GO:0008610">
    <property type="term" value="P:lipid biosynthetic process"/>
    <property type="evidence" value="ECO:0007669"/>
    <property type="project" value="UniProtKB-ARBA"/>
</dbReference>
<protein>
    <submittedName>
        <fullName evidence="5">Acyl carrier protein</fullName>
    </submittedName>
</protein>
<dbReference type="Proteomes" id="UP000579945">
    <property type="component" value="Unassembled WGS sequence"/>
</dbReference>
<evidence type="ECO:0000256" key="2">
    <source>
        <dbReference type="ARBA" id="ARBA00022450"/>
    </source>
</evidence>
<dbReference type="PANTHER" id="PTHR45527">
    <property type="entry name" value="NONRIBOSOMAL PEPTIDE SYNTHETASE"/>
    <property type="match status" value="1"/>
</dbReference>
<dbReference type="SUPFAM" id="SSF52777">
    <property type="entry name" value="CoA-dependent acyltransferases"/>
    <property type="match status" value="2"/>
</dbReference>
<dbReference type="GO" id="GO:0043041">
    <property type="term" value="P:amino acid activation for nonribosomal peptide biosynthetic process"/>
    <property type="evidence" value="ECO:0007669"/>
    <property type="project" value="TreeGrafter"/>
</dbReference>
<dbReference type="Gene3D" id="1.10.1200.10">
    <property type="entry name" value="ACP-like"/>
    <property type="match status" value="1"/>
</dbReference>
<reference evidence="5 6" key="1">
    <citation type="submission" date="2020-08" db="EMBL/GenBank/DDBJ databases">
        <title>Sequencing the genomes of 1000 actinobacteria strains.</title>
        <authorList>
            <person name="Klenk H.-P."/>
        </authorList>
    </citation>
    <scope>NUCLEOTIDE SEQUENCE [LARGE SCALE GENOMIC DNA]</scope>
    <source>
        <strain evidence="5 6">DSM 44320</strain>
    </source>
</reference>
<dbReference type="GO" id="GO:0031177">
    <property type="term" value="F:phosphopantetheine binding"/>
    <property type="evidence" value="ECO:0007669"/>
    <property type="project" value="InterPro"/>
</dbReference>
<organism evidence="5 6">
    <name type="scientific">Nonomuraea dietziae</name>
    <dbReference type="NCBI Taxonomy" id="65515"/>
    <lineage>
        <taxon>Bacteria</taxon>
        <taxon>Bacillati</taxon>
        <taxon>Actinomycetota</taxon>
        <taxon>Actinomycetes</taxon>
        <taxon>Streptosporangiales</taxon>
        <taxon>Streptosporangiaceae</taxon>
        <taxon>Nonomuraea</taxon>
    </lineage>
</organism>
<keyword evidence="6" id="KW-1185">Reference proteome</keyword>
<accession>A0A7W5VQP5</accession>